<name>M1DJ61_SOLTU</name>
<evidence type="ECO:0000313" key="2">
    <source>
        <dbReference type="EnsemblPlants" id="PGSC0003DMT400089903"/>
    </source>
</evidence>
<keyword evidence="3" id="KW-1185">Reference proteome</keyword>
<feature type="compositionally biased region" description="Basic and acidic residues" evidence="1">
    <location>
        <begin position="213"/>
        <end position="230"/>
    </location>
</feature>
<organism evidence="2 3">
    <name type="scientific">Solanum tuberosum</name>
    <name type="common">Potato</name>
    <dbReference type="NCBI Taxonomy" id="4113"/>
    <lineage>
        <taxon>Eukaryota</taxon>
        <taxon>Viridiplantae</taxon>
        <taxon>Streptophyta</taxon>
        <taxon>Embryophyta</taxon>
        <taxon>Tracheophyta</taxon>
        <taxon>Spermatophyta</taxon>
        <taxon>Magnoliopsida</taxon>
        <taxon>eudicotyledons</taxon>
        <taxon>Gunneridae</taxon>
        <taxon>Pentapetalae</taxon>
        <taxon>asterids</taxon>
        <taxon>lamiids</taxon>
        <taxon>Solanales</taxon>
        <taxon>Solanaceae</taxon>
        <taxon>Solanoideae</taxon>
        <taxon>Solaneae</taxon>
        <taxon>Solanum</taxon>
    </lineage>
</organism>
<dbReference type="Proteomes" id="UP000011115">
    <property type="component" value="Unassembled WGS sequence"/>
</dbReference>
<evidence type="ECO:0000256" key="1">
    <source>
        <dbReference type="SAM" id="MobiDB-lite"/>
    </source>
</evidence>
<protein>
    <recommendedName>
        <fullName evidence="4">Integrase core domain containing protein</fullName>
    </recommendedName>
</protein>
<dbReference type="PaxDb" id="4113-PGSC0003DMT400089903"/>
<dbReference type="EnsemblPlants" id="PGSC0003DMT400089903">
    <property type="protein sequence ID" value="PGSC0003DMT400089903"/>
    <property type="gene ID" value="PGSC0003DMG400039474"/>
</dbReference>
<feature type="region of interest" description="Disordered" evidence="1">
    <location>
        <begin position="273"/>
        <end position="304"/>
    </location>
</feature>
<evidence type="ECO:0008006" key="4">
    <source>
        <dbReference type="Google" id="ProtNLM"/>
    </source>
</evidence>
<accession>M1DJ61</accession>
<reference evidence="3" key="1">
    <citation type="journal article" date="2011" name="Nature">
        <title>Genome sequence and analysis of the tuber crop potato.</title>
        <authorList>
            <consortium name="The Potato Genome Sequencing Consortium"/>
        </authorList>
    </citation>
    <scope>NUCLEOTIDE SEQUENCE [LARGE SCALE GENOMIC DNA]</scope>
    <source>
        <strain evidence="3">cv. DM1-3 516 R44</strain>
    </source>
</reference>
<proteinExistence type="predicted"/>
<dbReference type="HOGENOM" id="CLU_028647_0_1_1"/>
<reference evidence="2" key="2">
    <citation type="submission" date="2015-06" db="UniProtKB">
        <authorList>
            <consortium name="EnsemblPlants"/>
        </authorList>
    </citation>
    <scope>IDENTIFICATION</scope>
    <source>
        <strain evidence="2">DM1-3 516 R44</strain>
    </source>
</reference>
<feature type="region of interest" description="Disordered" evidence="1">
    <location>
        <begin position="194"/>
        <end position="236"/>
    </location>
</feature>
<evidence type="ECO:0000313" key="3">
    <source>
        <dbReference type="Proteomes" id="UP000011115"/>
    </source>
</evidence>
<sequence>MQEEIVEADRNKDSPQILSLLAETSVYQYCIDIGLIRDEANVAAPRNEPQVEVPPFGDYLVADLEHMHDDDTTSPATIVVAQAPPSVAASQAPRSSRATHSSSFTAIPLARVQKLEAQMATLLQHVQAVHQHLDAFELRVLDRPGSTVDVTILKKELESLRADVIVLLAPLETEQESTPMAQFDDVVMSTLFEDDMPLPNSSHADRKRPHSGHSSDDTEDERLRKRERQQTEVAGRASIVDEEMRQQRAMEISIGPSSGMSTTGGAIRVAESTTKGDEMVDGSATEGILSINPAGSGKLDSPTS</sequence>
<dbReference type="InParanoid" id="M1DJ61"/>
<dbReference type="Gramene" id="PGSC0003DMT400089903">
    <property type="protein sequence ID" value="PGSC0003DMT400089903"/>
    <property type="gene ID" value="PGSC0003DMG400039474"/>
</dbReference>
<dbReference type="AlphaFoldDB" id="M1DJ61"/>